<dbReference type="RefSeq" id="WP_140741020.1">
    <property type="nucleotide sequence ID" value="NZ_RCZM01000004.1"/>
</dbReference>
<evidence type="ECO:0000256" key="7">
    <source>
        <dbReference type="ARBA" id="ARBA00022840"/>
    </source>
</evidence>
<evidence type="ECO:0000256" key="6">
    <source>
        <dbReference type="ARBA" id="ARBA00022839"/>
    </source>
</evidence>
<dbReference type="InterPro" id="IPR027417">
    <property type="entry name" value="P-loop_NTPase"/>
</dbReference>
<reference evidence="18 19" key="1">
    <citation type="journal article" date="2019" name="Environ. Microbiol.">
        <title>Species interactions and distinct microbial communities in high Arctic permafrost affected cryosols are associated with the CH4 and CO2 gas fluxes.</title>
        <authorList>
            <person name="Altshuler I."/>
            <person name="Hamel J."/>
            <person name="Turney S."/>
            <person name="Magnuson E."/>
            <person name="Levesque R."/>
            <person name="Greer C."/>
            <person name="Whyte L.G."/>
        </authorList>
    </citation>
    <scope>NUCLEOTIDE SEQUENCE [LARGE SCALE GENOMIC DNA]</scope>
    <source>
        <strain evidence="18 19">S9.3A</strain>
    </source>
</reference>
<dbReference type="GO" id="GO:0005524">
    <property type="term" value="F:ATP binding"/>
    <property type="evidence" value="ECO:0007669"/>
    <property type="project" value="UniProtKB-UniRule"/>
</dbReference>
<dbReference type="Pfam" id="PF13361">
    <property type="entry name" value="UvrD_C"/>
    <property type="match status" value="2"/>
</dbReference>
<dbReference type="SUPFAM" id="SSF52540">
    <property type="entry name" value="P-loop containing nucleoside triphosphate hydrolases"/>
    <property type="match status" value="1"/>
</dbReference>
<dbReference type="GO" id="GO:0003677">
    <property type="term" value="F:DNA binding"/>
    <property type="evidence" value="ECO:0007669"/>
    <property type="project" value="UniProtKB-KW"/>
</dbReference>
<dbReference type="GO" id="GO:0005829">
    <property type="term" value="C:cytosol"/>
    <property type="evidence" value="ECO:0007669"/>
    <property type="project" value="TreeGrafter"/>
</dbReference>
<protein>
    <recommendedName>
        <fullName evidence="12">DNA 3'-5' helicase</fullName>
        <ecNumber evidence="12">5.6.2.4</ecNumber>
    </recommendedName>
</protein>
<accession>A0A502CTX0</accession>
<keyword evidence="4 14" id="KW-0378">Hydrolase</keyword>
<evidence type="ECO:0000256" key="2">
    <source>
        <dbReference type="ARBA" id="ARBA00022741"/>
    </source>
</evidence>
<dbReference type="Pfam" id="PF00580">
    <property type="entry name" value="UvrD-helicase"/>
    <property type="match status" value="1"/>
</dbReference>
<dbReference type="Gene3D" id="3.40.50.300">
    <property type="entry name" value="P-loop containing nucleotide triphosphate hydrolases"/>
    <property type="match status" value="4"/>
</dbReference>
<evidence type="ECO:0000256" key="13">
    <source>
        <dbReference type="ARBA" id="ARBA00048988"/>
    </source>
</evidence>
<evidence type="ECO:0000256" key="4">
    <source>
        <dbReference type="ARBA" id="ARBA00022801"/>
    </source>
</evidence>
<dbReference type="Pfam" id="PF12705">
    <property type="entry name" value="PDDEXK_1"/>
    <property type="match status" value="1"/>
</dbReference>
<keyword evidence="8" id="KW-0238">DNA-binding</keyword>
<evidence type="ECO:0000256" key="10">
    <source>
        <dbReference type="ARBA" id="ARBA00023235"/>
    </source>
</evidence>
<evidence type="ECO:0000313" key="18">
    <source>
        <dbReference type="EMBL" id="TPG15970.1"/>
    </source>
</evidence>
<keyword evidence="10" id="KW-0413">Isomerase</keyword>
<dbReference type="EMBL" id="RCZM01000004">
    <property type="protein sequence ID" value="TPG15970.1"/>
    <property type="molecule type" value="Genomic_DNA"/>
</dbReference>
<feature type="region of interest" description="Disordered" evidence="15">
    <location>
        <begin position="517"/>
        <end position="578"/>
    </location>
</feature>
<dbReference type="GO" id="GO:0000725">
    <property type="term" value="P:recombinational repair"/>
    <property type="evidence" value="ECO:0007669"/>
    <property type="project" value="TreeGrafter"/>
</dbReference>
<comment type="catalytic activity">
    <reaction evidence="11">
        <text>Couples ATP hydrolysis with the unwinding of duplex DNA by translocating in the 3'-5' direction.</text>
        <dbReference type="EC" id="5.6.2.4"/>
    </reaction>
</comment>
<proteinExistence type="predicted"/>
<evidence type="ECO:0000313" key="19">
    <source>
        <dbReference type="Proteomes" id="UP000317722"/>
    </source>
</evidence>
<name>A0A502CTX0_9MICO</name>
<dbReference type="Gene3D" id="3.90.320.10">
    <property type="match status" value="1"/>
</dbReference>
<dbReference type="PROSITE" id="PS51198">
    <property type="entry name" value="UVRD_HELICASE_ATP_BIND"/>
    <property type="match status" value="1"/>
</dbReference>
<evidence type="ECO:0000256" key="1">
    <source>
        <dbReference type="ARBA" id="ARBA00022722"/>
    </source>
</evidence>
<dbReference type="EC" id="5.6.2.4" evidence="12"/>
<dbReference type="AlphaFoldDB" id="A0A502CTX0"/>
<keyword evidence="6" id="KW-0269">Exonuclease</keyword>
<dbReference type="GO" id="GO:0033202">
    <property type="term" value="C:DNA helicase complex"/>
    <property type="evidence" value="ECO:0007669"/>
    <property type="project" value="TreeGrafter"/>
</dbReference>
<keyword evidence="19" id="KW-1185">Reference proteome</keyword>
<dbReference type="InterPro" id="IPR014017">
    <property type="entry name" value="DNA_helicase_UvrD-like_C"/>
</dbReference>
<keyword evidence="3" id="KW-0227">DNA damage</keyword>
<dbReference type="PROSITE" id="PS51217">
    <property type="entry name" value="UVRD_HELICASE_CTER"/>
    <property type="match status" value="1"/>
</dbReference>
<dbReference type="InterPro" id="IPR000212">
    <property type="entry name" value="DNA_helicase_UvrD/REP"/>
</dbReference>
<evidence type="ECO:0000259" key="16">
    <source>
        <dbReference type="PROSITE" id="PS51198"/>
    </source>
</evidence>
<feature type="domain" description="UvrD-like helicase ATP-binding" evidence="16">
    <location>
        <begin position="18"/>
        <end position="360"/>
    </location>
</feature>
<evidence type="ECO:0000256" key="9">
    <source>
        <dbReference type="ARBA" id="ARBA00023204"/>
    </source>
</evidence>
<comment type="catalytic activity">
    <reaction evidence="13">
        <text>ATP + H2O = ADP + phosphate + H(+)</text>
        <dbReference type="Rhea" id="RHEA:13065"/>
        <dbReference type="ChEBI" id="CHEBI:15377"/>
        <dbReference type="ChEBI" id="CHEBI:15378"/>
        <dbReference type="ChEBI" id="CHEBI:30616"/>
        <dbReference type="ChEBI" id="CHEBI:43474"/>
        <dbReference type="ChEBI" id="CHEBI:456216"/>
        <dbReference type="EC" id="5.6.2.4"/>
    </reaction>
</comment>
<keyword evidence="9" id="KW-0234">DNA repair</keyword>
<dbReference type="Proteomes" id="UP000317722">
    <property type="component" value="Unassembled WGS sequence"/>
</dbReference>
<comment type="caution">
    <text evidence="18">The sequence shown here is derived from an EMBL/GenBank/DDBJ whole genome shotgun (WGS) entry which is preliminary data.</text>
</comment>
<evidence type="ECO:0000256" key="14">
    <source>
        <dbReference type="PROSITE-ProRule" id="PRU00560"/>
    </source>
</evidence>
<sequence length="1142" mass="121744">MARDLLSAKEIAAALGQPEPTAQQVRVIEAPMSPLLVVAGAGSGKTETMTSRVVWLVANGFVEPDQVLGLTFTRKAATELSERIGARLRLLQQRDVWHPRLDDAETGAEVLGGTPTVSTYHSYAGRLVREHALRLGYESESRLLSEAAAWQYASEVVAAYDGPMDDVQFAESTVTAAVVDLAGEMAEHLVGVGDVAAYLDRVLDALAAVPPHAGSRGKDLPGEVKKMREQLRARAGVLPMVERYIALKRSRDAMDFADQMALAARLAMTFDDIGAIERQRFGAVLLDEFQDTSAAQLELLRSLFVAPGEPSPVTAVGDPHQSIYGWRGASATTLSEFRRAFSTGADLAPVLPLATSWRNDTAVLEVANAVAGPLRAGSKVPVDQLVARFGAGPGRVQAARVETAGDEAALVASWLAERRAAGAKSAAVLCRKRSQFAALIDALDSRGIPHEVVGLGGLLLTPEVEDITALLHVVNDPSRGDQLMRLLTGPLCRLGAADLDGLMAWARHQQDLRLGVDDRTAPQDDDDAEGIATVGTTAAPDGLPAPTRPTRDQAPDSSDRVSIVEAVDDPPRPGWTSWDGKGLSDVGLSRLRGLQQAIRRLRSLSALPLADLVGEAERALGLDIEVLAREGYTPAAARAHLDAFADVAATFTVSADRPNLGGFLAWLAAALKEERGLDKGYIEASSDAVQVLTVHAAKGLEWDAVAVPGLVEGSFPALSSAASRSDGEQWRMSPPKQRGWIGGLSDGGIPYALRGDGDGLPLLDWEEASDWKDIETRVEDFLRAGGDHGVEEERRLAYVALTRARSDMLLTAPVWTDGKTPKVTSRFLAEIVDAESAFPVDRLEWVEMPDPAVPDEAVNPTAAEAVSVQWPADPLATRRAALVDGAAAVRSAVDAHARAADGTGLHAPSEQGLLPMPGTALPVLEELDLLLEERRRLAHRGDVTVLMPRHLSASAVVSLAQDPGRFASSLRRPMPEPPALAARRGTAFHAWVEQHFAQAAMVDILDLPGSADDDPGDDADLPLMKERFLASDWAHRTPAEIEIAVETVIDGIAVRGRLDAVFPRPQGGFTIVDWKTGAKSTGDSGLTRALQLAAYRVAFARLRGLDLDDVDAAFYYAGTGETVWPDLPDDAALAKLLGGVPD</sequence>
<dbReference type="InterPro" id="IPR011335">
    <property type="entry name" value="Restrct_endonuc-II-like"/>
</dbReference>
<evidence type="ECO:0000256" key="15">
    <source>
        <dbReference type="SAM" id="MobiDB-lite"/>
    </source>
</evidence>
<evidence type="ECO:0000256" key="5">
    <source>
        <dbReference type="ARBA" id="ARBA00022806"/>
    </source>
</evidence>
<feature type="compositionally biased region" description="Basic and acidic residues" evidence="15">
    <location>
        <begin position="549"/>
        <end position="559"/>
    </location>
</feature>
<organism evidence="18 19">
    <name type="scientific">Pedococcus bigeumensis</name>
    <dbReference type="NCBI Taxonomy" id="433644"/>
    <lineage>
        <taxon>Bacteria</taxon>
        <taxon>Bacillati</taxon>
        <taxon>Actinomycetota</taxon>
        <taxon>Actinomycetes</taxon>
        <taxon>Micrococcales</taxon>
        <taxon>Intrasporangiaceae</taxon>
        <taxon>Pedococcus</taxon>
    </lineage>
</organism>
<keyword evidence="1" id="KW-0540">Nuclease</keyword>
<gene>
    <name evidence="18" type="ORF">EAH86_12030</name>
</gene>
<dbReference type="GO" id="GO:0004527">
    <property type="term" value="F:exonuclease activity"/>
    <property type="evidence" value="ECO:0007669"/>
    <property type="project" value="UniProtKB-KW"/>
</dbReference>
<keyword evidence="2 14" id="KW-0547">Nucleotide-binding</keyword>
<dbReference type="OrthoDB" id="4812256at2"/>
<evidence type="ECO:0000256" key="8">
    <source>
        <dbReference type="ARBA" id="ARBA00023125"/>
    </source>
</evidence>
<keyword evidence="5 14" id="KW-0347">Helicase</keyword>
<feature type="domain" description="UvrD-like helicase C-terminal" evidence="17">
    <location>
        <begin position="361"/>
        <end position="699"/>
    </location>
</feature>
<evidence type="ECO:0000256" key="12">
    <source>
        <dbReference type="ARBA" id="ARBA00034808"/>
    </source>
</evidence>
<evidence type="ECO:0000259" key="17">
    <source>
        <dbReference type="PROSITE" id="PS51217"/>
    </source>
</evidence>
<evidence type="ECO:0000256" key="3">
    <source>
        <dbReference type="ARBA" id="ARBA00022763"/>
    </source>
</evidence>
<dbReference type="SUPFAM" id="SSF52980">
    <property type="entry name" value="Restriction endonuclease-like"/>
    <property type="match status" value="1"/>
</dbReference>
<dbReference type="InterPro" id="IPR038726">
    <property type="entry name" value="PDDEXK_AddAB-type"/>
</dbReference>
<dbReference type="GO" id="GO:0043138">
    <property type="term" value="F:3'-5' DNA helicase activity"/>
    <property type="evidence" value="ECO:0007669"/>
    <property type="project" value="UniProtKB-EC"/>
</dbReference>
<dbReference type="InterPro" id="IPR011604">
    <property type="entry name" value="PDDEXK-like_dom_sf"/>
</dbReference>
<dbReference type="PANTHER" id="PTHR11070">
    <property type="entry name" value="UVRD / RECB / PCRA DNA HELICASE FAMILY MEMBER"/>
    <property type="match status" value="1"/>
</dbReference>
<keyword evidence="7 14" id="KW-0067">ATP-binding</keyword>
<dbReference type="PANTHER" id="PTHR11070:SF55">
    <property type="entry name" value="DNA 3'-5' HELICASE"/>
    <property type="match status" value="1"/>
</dbReference>
<dbReference type="InterPro" id="IPR014016">
    <property type="entry name" value="UvrD-like_ATP-bd"/>
</dbReference>
<feature type="binding site" evidence="14">
    <location>
        <begin position="39"/>
        <end position="46"/>
    </location>
    <ligand>
        <name>ATP</name>
        <dbReference type="ChEBI" id="CHEBI:30616"/>
    </ligand>
</feature>
<evidence type="ECO:0000256" key="11">
    <source>
        <dbReference type="ARBA" id="ARBA00034617"/>
    </source>
</evidence>
<dbReference type="CDD" id="cd17932">
    <property type="entry name" value="DEXQc_UvrD"/>
    <property type="match status" value="1"/>
</dbReference>
<dbReference type="Gene3D" id="1.10.486.10">
    <property type="entry name" value="PCRA, domain 4"/>
    <property type="match status" value="1"/>
</dbReference>